<dbReference type="InterPro" id="IPR019341">
    <property type="entry name" value="Alpha/Gamma-adaptin-bd_p34"/>
</dbReference>
<reference evidence="1" key="1">
    <citation type="journal article" date="2023" name="Insect Mol. Biol.">
        <title>Genome sequencing provides insights into the evolution of gene families encoding plant cell wall-degrading enzymes in longhorned beetles.</title>
        <authorList>
            <person name="Shin N.R."/>
            <person name="Okamura Y."/>
            <person name="Kirsch R."/>
            <person name="Pauchet Y."/>
        </authorList>
    </citation>
    <scope>NUCLEOTIDE SEQUENCE</scope>
    <source>
        <strain evidence="1">AMC_N1</strain>
    </source>
</reference>
<accession>A0AAV8XE03</accession>
<gene>
    <name evidence="1" type="ORF">NQ318_015574</name>
</gene>
<dbReference type="PANTHER" id="PTHR14659">
    <property type="entry name" value="ALPHA- AND GAMMA-ADAPTIN-BINDING PROTEIN P34"/>
    <property type="match status" value="1"/>
</dbReference>
<keyword evidence="2" id="KW-1185">Reference proteome</keyword>
<proteinExistence type="predicted"/>
<dbReference type="Gene3D" id="3.40.50.11960">
    <property type="match status" value="1"/>
</dbReference>
<dbReference type="AlphaFoldDB" id="A0AAV8XE03"/>
<evidence type="ECO:0008006" key="3">
    <source>
        <dbReference type="Google" id="ProtNLM"/>
    </source>
</evidence>
<comment type="caution">
    <text evidence="1">The sequence shown here is derived from an EMBL/GenBank/DDBJ whole genome shotgun (WGS) entry which is preliminary data.</text>
</comment>
<name>A0AAV8XE03_9CUCU</name>
<evidence type="ECO:0000313" key="1">
    <source>
        <dbReference type="EMBL" id="KAJ8936956.1"/>
    </source>
</evidence>
<dbReference type="Proteomes" id="UP001162162">
    <property type="component" value="Unassembled WGS sequence"/>
</dbReference>
<dbReference type="Pfam" id="PF10199">
    <property type="entry name" value="Adaptin_binding"/>
    <property type="match status" value="1"/>
</dbReference>
<dbReference type="EMBL" id="JAPWTK010000699">
    <property type="protein sequence ID" value="KAJ8936956.1"/>
    <property type="molecule type" value="Genomic_DNA"/>
</dbReference>
<dbReference type="PANTHER" id="PTHR14659:SF1">
    <property type="entry name" value="ALPHA- AND GAMMA-ADAPTIN-BINDING PROTEIN P34"/>
    <property type="match status" value="1"/>
</dbReference>
<evidence type="ECO:0000313" key="2">
    <source>
        <dbReference type="Proteomes" id="UP001162162"/>
    </source>
</evidence>
<sequence>MVDVPSIVVVSCSNTKPKSLIKLITKANIPDDTENSVLVKQPWLIDTKYYTAEVNIFGLEKEYVRTEEFNKNVEALIIHMDSNKQSGLDVLTQWASIENDCNLEVKLLLSNYCTEDTKITRDSAVEWCLIHGFEFIELYPTINKSELEEEVIKEKFGVDRIIEALQTHTWSNLVMKAKPKCNKKDCSTKVIPTEEQGNTTANVGLNVDHFLTPDATDDFTELFSQLHMMKESLQSMPMSQRTQCAEQMVTAFWKAIGGEEEELLDL</sequence>
<protein>
    <recommendedName>
        <fullName evidence="3">Alpha-and gamma-adaptin-binding protein p34</fullName>
    </recommendedName>
</protein>
<organism evidence="1 2">
    <name type="scientific">Aromia moschata</name>
    <dbReference type="NCBI Taxonomy" id="1265417"/>
    <lineage>
        <taxon>Eukaryota</taxon>
        <taxon>Metazoa</taxon>
        <taxon>Ecdysozoa</taxon>
        <taxon>Arthropoda</taxon>
        <taxon>Hexapoda</taxon>
        <taxon>Insecta</taxon>
        <taxon>Pterygota</taxon>
        <taxon>Neoptera</taxon>
        <taxon>Endopterygota</taxon>
        <taxon>Coleoptera</taxon>
        <taxon>Polyphaga</taxon>
        <taxon>Cucujiformia</taxon>
        <taxon>Chrysomeloidea</taxon>
        <taxon>Cerambycidae</taxon>
        <taxon>Cerambycinae</taxon>
        <taxon>Callichromatini</taxon>
        <taxon>Aromia</taxon>
    </lineage>
</organism>